<dbReference type="GO" id="GO:0005506">
    <property type="term" value="F:iron ion binding"/>
    <property type="evidence" value="ECO:0007669"/>
    <property type="project" value="InterPro"/>
</dbReference>
<evidence type="ECO:0000256" key="4">
    <source>
        <dbReference type="ARBA" id="ARBA00023002"/>
    </source>
</evidence>
<keyword evidence="2" id="KW-0349">Heme</keyword>
<evidence type="ECO:0008006" key="7">
    <source>
        <dbReference type="Google" id="ProtNLM"/>
    </source>
</evidence>
<sequence>MEFIHTLTGMKSRLQNTFRRFDRFFDEVIEEHLNPERDKEEHRDLVDVLLEIQEKGDSEMTLTMDNVKAIILFQILSSH</sequence>
<name>A0A6A4KZM6_9ERIC</name>
<dbReference type="Pfam" id="PF00067">
    <property type="entry name" value="p450"/>
    <property type="match status" value="1"/>
</dbReference>
<dbReference type="GO" id="GO:0004497">
    <property type="term" value="F:monooxygenase activity"/>
    <property type="evidence" value="ECO:0007669"/>
    <property type="project" value="InterPro"/>
</dbReference>
<dbReference type="GO" id="GO:0016705">
    <property type="term" value="F:oxidoreductase activity, acting on paired donors, with incorporation or reduction of molecular oxygen"/>
    <property type="evidence" value="ECO:0007669"/>
    <property type="project" value="InterPro"/>
</dbReference>
<proteinExistence type="inferred from homology"/>
<keyword evidence="4" id="KW-0560">Oxidoreductase</keyword>
<accession>A0A6A4KZM6</accession>
<dbReference type="InterPro" id="IPR036396">
    <property type="entry name" value="Cyt_P450_sf"/>
</dbReference>
<organism evidence="6">
    <name type="scientific">Rhododendron williamsianum</name>
    <dbReference type="NCBI Taxonomy" id="262921"/>
    <lineage>
        <taxon>Eukaryota</taxon>
        <taxon>Viridiplantae</taxon>
        <taxon>Streptophyta</taxon>
        <taxon>Embryophyta</taxon>
        <taxon>Tracheophyta</taxon>
        <taxon>Spermatophyta</taxon>
        <taxon>Magnoliopsida</taxon>
        <taxon>eudicotyledons</taxon>
        <taxon>Gunneridae</taxon>
        <taxon>Pentapetalae</taxon>
        <taxon>asterids</taxon>
        <taxon>Ericales</taxon>
        <taxon>Ericaceae</taxon>
        <taxon>Ericoideae</taxon>
        <taxon>Rhodoreae</taxon>
        <taxon>Rhododendron</taxon>
    </lineage>
</organism>
<gene>
    <name evidence="6" type="ORF">C3L33_14792</name>
</gene>
<evidence type="ECO:0000256" key="2">
    <source>
        <dbReference type="ARBA" id="ARBA00022617"/>
    </source>
</evidence>
<evidence type="ECO:0000256" key="5">
    <source>
        <dbReference type="ARBA" id="ARBA00023004"/>
    </source>
</evidence>
<evidence type="ECO:0000256" key="3">
    <source>
        <dbReference type="ARBA" id="ARBA00022723"/>
    </source>
</evidence>
<dbReference type="SUPFAM" id="SSF48264">
    <property type="entry name" value="Cytochrome P450"/>
    <property type="match status" value="1"/>
</dbReference>
<dbReference type="InterPro" id="IPR001128">
    <property type="entry name" value="Cyt_P450"/>
</dbReference>
<keyword evidence="3" id="KW-0479">Metal-binding</keyword>
<comment type="caution">
    <text evidence="6">The sequence shown here is derived from an EMBL/GenBank/DDBJ whole genome shotgun (WGS) entry which is preliminary data.</text>
</comment>
<feature type="non-terminal residue" evidence="6">
    <location>
        <position position="1"/>
    </location>
</feature>
<dbReference type="OrthoDB" id="2789670at2759"/>
<dbReference type="PANTHER" id="PTHR47955:SF8">
    <property type="entry name" value="CYTOCHROME P450 71D11-LIKE"/>
    <property type="match status" value="1"/>
</dbReference>
<dbReference type="AlphaFoldDB" id="A0A6A4KZM6"/>
<reference evidence="6" key="1">
    <citation type="journal article" date="2019" name="Genome Biol. Evol.">
        <title>The Rhododendron genome and chromosomal organization provide insight into shared whole-genome duplications across the heath family (Ericaceae).</title>
        <authorList>
            <person name="Soza V.L."/>
            <person name="Lindsley D."/>
            <person name="Waalkes A."/>
            <person name="Ramage E."/>
            <person name="Patwardhan R.P."/>
            <person name="Burton J.N."/>
            <person name="Adey A."/>
            <person name="Kumar A."/>
            <person name="Qiu R."/>
            <person name="Shendure J."/>
            <person name="Hall B."/>
        </authorList>
    </citation>
    <scope>NUCLEOTIDE SEQUENCE</scope>
    <source>
        <strain evidence="6">RSF 1966-606</strain>
    </source>
</reference>
<comment type="similarity">
    <text evidence="1">Belongs to the cytochrome P450 family.</text>
</comment>
<keyword evidence="5" id="KW-0408">Iron</keyword>
<evidence type="ECO:0000313" key="6">
    <source>
        <dbReference type="EMBL" id="KAE9453306.1"/>
    </source>
</evidence>
<dbReference type="Gene3D" id="1.10.630.10">
    <property type="entry name" value="Cytochrome P450"/>
    <property type="match status" value="1"/>
</dbReference>
<dbReference type="GO" id="GO:0020037">
    <property type="term" value="F:heme binding"/>
    <property type="evidence" value="ECO:0007669"/>
    <property type="project" value="InterPro"/>
</dbReference>
<dbReference type="PANTHER" id="PTHR47955">
    <property type="entry name" value="CYTOCHROME P450 FAMILY 71 PROTEIN"/>
    <property type="match status" value="1"/>
</dbReference>
<protein>
    <recommendedName>
        <fullName evidence="7">Cytochrome P450</fullName>
    </recommendedName>
</protein>
<dbReference type="EMBL" id="QEFC01002208">
    <property type="protein sequence ID" value="KAE9453306.1"/>
    <property type="molecule type" value="Genomic_DNA"/>
</dbReference>
<evidence type="ECO:0000256" key="1">
    <source>
        <dbReference type="ARBA" id="ARBA00010617"/>
    </source>
</evidence>